<accession>A0A1Y0IFS1</accession>
<protein>
    <submittedName>
        <fullName evidence="2">Lipoprotein</fullName>
    </submittedName>
</protein>
<dbReference type="OrthoDB" id="9179113at2"/>
<evidence type="ECO:0000313" key="3">
    <source>
        <dbReference type="Proteomes" id="UP000196027"/>
    </source>
</evidence>
<keyword evidence="1" id="KW-0732">Signal</keyword>
<proteinExistence type="predicted"/>
<gene>
    <name evidence="2" type="ORF">OLMES_4217</name>
</gene>
<organism evidence="2 3">
    <name type="scientific">Oleiphilus messinensis</name>
    <dbReference type="NCBI Taxonomy" id="141451"/>
    <lineage>
        <taxon>Bacteria</taxon>
        <taxon>Pseudomonadati</taxon>
        <taxon>Pseudomonadota</taxon>
        <taxon>Gammaproteobacteria</taxon>
        <taxon>Oceanospirillales</taxon>
        <taxon>Oleiphilaceae</taxon>
        <taxon>Oleiphilus</taxon>
    </lineage>
</organism>
<name>A0A1Y0IFS1_9GAMM</name>
<feature type="chain" id="PRO_5012982491" evidence="1">
    <location>
        <begin position="26"/>
        <end position="196"/>
    </location>
</feature>
<evidence type="ECO:0000256" key="1">
    <source>
        <dbReference type="SAM" id="SignalP"/>
    </source>
</evidence>
<evidence type="ECO:0000313" key="2">
    <source>
        <dbReference type="EMBL" id="ARU58233.1"/>
    </source>
</evidence>
<dbReference type="KEGG" id="ome:OLMES_4217"/>
<keyword evidence="2" id="KW-0449">Lipoprotein</keyword>
<sequence>MQWLKHKLKSKLGVLTLALGTAACSSTLTLTDGTGQNMVGAQGIVTLVNLHPDTGRGLRLSAVNWQMPMTIPMCSEVEIQEVTKKVATIRVKETGITHLYYYHKAANEPFDQHLKRYFGYQCDKAKVAKLSKIDKKGIKDGKPYVGMSKQGIIYAMGYPPPHQTSSTDLDTWKYWKNRFDTLLIQFEKGKVTQIID</sequence>
<dbReference type="AlphaFoldDB" id="A0A1Y0IFS1"/>
<reference evidence="2 3" key="1">
    <citation type="submission" date="2017-05" db="EMBL/GenBank/DDBJ databases">
        <title>Genomic insights into alkan degradation activity of Oleiphilus messinensis.</title>
        <authorList>
            <person name="Kozyavkin S.A."/>
            <person name="Slesarev A.I."/>
            <person name="Golyshin P.N."/>
            <person name="Korzhenkov A."/>
            <person name="Golyshina O.N."/>
            <person name="Toshchakov S.V."/>
        </authorList>
    </citation>
    <scope>NUCLEOTIDE SEQUENCE [LARGE SCALE GENOMIC DNA]</scope>
    <source>
        <strain evidence="2 3">ME102</strain>
    </source>
</reference>
<dbReference type="EMBL" id="CP021425">
    <property type="protein sequence ID" value="ARU58233.1"/>
    <property type="molecule type" value="Genomic_DNA"/>
</dbReference>
<keyword evidence="3" id="KW-1185">Reference proteome</keyword>
<dbReference type="Proteomes" id="UP000196027">
    <property type="component" value="Chromosome"/>
</dbReference>
<feature type="signal peptide" evidence="1">
    <location>
        <begin position="1"/>
        <end position="25"/>
    </location>
</feature>
<dbReference type="RefSeq" id="WP_087463034.1">
    <property type="nucleotide sequence ID" value="NZ_CP021425.1"/>
</dbReference>
<dbReference type="PROSITE" id="PS51257">
    <property type="entry name" value="PROKAR_LIPOPROTEIN"/>
    <property type="match status" value="1"/>
</dbReference>